<comment type="caution">
    <text evidence="1">The sequence shown here is derived from an EMBL/GenBank/DDBJ whole genome shotgun (WGS) entry which is preliminary data.</text>
</comment>
<name>A0ACB8NEA7_CITSI</name>
<reference evidence="2" key="1">
    <citation type="journal article" date="2023" name="Hortic. Res.">
        <title>A chromosome-level phased genome enabling allele-level studies in sweet orange: a case study on citrus Huanglongbing tolerance.</title>
        <authorList>
            <person name="Wu B."/>
            <person name="Yu Q."/>
            <person name="Deng Z."/>
            <person name="Duan Y."/>
            <person name="Luo F."/>
            <person name="Gmitter F. Jr."/>
        </authorList>
    </citation>
    <scope>NUCLEOTIDE SEQUENCE [LARGE SCALE GENOMIC DNA]</scope>
    <source>
        <strain evidence="2">cv. Valencia</strain>
    </source>
</reference>
<dbReference type="Proteomes" id="UP000829398">
    <property type="component" value="Chromosome 2"/>
</dbReference>
<evidence type="ECO:0000313" key="2">
    <source>
        <dbReference type="Proteomes" id="UP000829398"/>
    </source>
</evidence>
<dbReference type="EMBL" id="CM039171">
    <property type="protein sequence ID" value="KAH9796469.1"/>
    <property type="molecule type" value="Genomic_DNA"/>
</dbReference>
<organism evidence="1 2">
    <name type="scientific">Citrus sinensis</name>
    <name type="common">Sweet orange</name>
    <name type="synonym">Citrus aurantium var. sinensis</name>
    <dbReference type="NCBI Taxonomy" id="2711"/>
    <lineage>
        <taxon>Eukaryota</taxon>
        <taxon>Viridiplantae</taxon>
        <taxon>Streptophyta</taxon>
        <taxon>Embryophyta</taxon>
        <taxon>Tracheophyta</taxon>
        <taxon>Spermatophyta</taxon>
        <taxon>Magnoliopsida</taxon>
        <taxon>eudicotyledons</taxon>
        <taxon>Gunneridae</taxon>
        <taxon>Pentapetalae</taxon>
        <taxon>rosids</taxon>
        <taxon>malvids</taxon>
        <taxon>Sapindales</taxon>
        <taxon>Rutaceae</taxon>
        <taxon>Aurantioideae</taxon>
        <taxon>Citrus</taxon>
    </lineage>
</organism>
<gene>
    <name evidence="1" type="ORF">KPL71_005541</name>
</gene>
<protein>
    <submittedName>
        <fullName evidence="1">Uncharacterized protein</fullName>
    </submittedName>
</protein>
<evidence type="ECO:0000313" key="1">
    <source>
        <dbReference type="EMBL" id="KAH9796469.1"/>
    </source>
</evidence>
<accession>A0ACB8NEA7</accession>
<keyword evidence="2" id="KW-1185">Reference proteome</keyword>
<proteinExistence type="predicted"/>
<sequence length="198" mass="22198">MEIGYPTDVKHVAHIGWDGQSGSAPSWMNEFKAAPDFTSSIGNPVDSSPWSSQGMFLVLLSLPLFLYENKELKILFSKNRQSLAVLSRDNILISQEGIYEAYGLLTIDIFGGPFKKYVWENVIESVVEHFEQQMGQQPASELFKDILPTDLPKIPKKQKRKKKSSNNSPKSSSSSSRSSRAAKTKATYSEMEKSNIQM</sequence>